<dbReference type="PANTHER" id="PTHR30614:SF21">
    <property type="entry name" value="AMINO ACID ABC TRANSPORTER PERMEASE"/>
    <property type="match status" value="1"/>
</dbReference>
<comment type="caution">
    <text evidence="10">The sequence shown here is derived from an EMBL/GenBank/DDBJ whole genome shotgun (WGS) entry which is preliminary data.</text>
</comment>
<comment type="subcellular location">
    <subcellularLocation>
        <location evidence="1">Cell inner membrane</location>
        <topology evidence="1">Multi-pass membrane protein</topology>
    </subcellularLocation>
    <subcellularLocation>
        <location evidence="8">Cell membrane</location>
        <topology evidence="8">Multi-pass membrane protein</topology>
    </subcellularLocation>
</comment>
<dbReference type="Gene3D" id="1.10.3720.10">
    <property type="entry name" value="MetI-like"/>
    <property type="match status" value="1"/>
</dbReference>
<dbReference type="InterPro" id="IPR010065">
    <property type="entry name" value="AA_ABC_transptr_permease_3TM"/>
</dbReference>
<dbReference type="Pfam" id="PF00528">
    <property type="entry name" value="BPD_transp_1"/>
    <property type="match status" value="1"/>
</dbReference>
<dbReference type="NCBIfam" id="TIGR01726">
    <property type="entry name" value="HEQRo_perm_3TM"/>
    <property type="match status" value="1"/>
</dbReference>
<keyword evidence="5 8" id="KW-0812">Transmembrane</keyword>
<evidence type="ECO:0000259" key="9">
    <source>
        <dbReference type="PROSITE" id="PS50928"/>
    </source>
</evidence>
<dbReference type="SUPFAM" id="SSF161098">
    <property type="entry name" value="MetI-like"/>
    <property type="match status" value="1"/>
</dbReference>
<keyword evidence="4" id="KW-1003">Cell membrane</keyword>
<keyword evidence="3 8" id="KW-0813">Transport</keyword>
<dbReference type="PANTHER" id="PTHR30614">
    <property type="entry name" value="MEMBRANE COMPONENT OF AMINO ACID ABC TRANSPORTER"/>
    <property type="match status" value="1"/>
</dbReference>
<dbReference type="PROSITE" id="PS50928">
    <property type="entry name" value="ABC_TM1"/>
    <property type="match status" value="1"/>
</dbReference>
<evidence type="ECO:0000313" key="11">
    <source>
        <dbReference type="Proteomes" id="UP000216913"/>
    </source>
</evidence>
<comment type="similarity">
    <text evidence="2">Belongs to the binding-protein-dependent transport system permease family. HisMQ subfamily.</text>
</comment>
<dbReference type="CDD" id="cd06261">
    <property type="entry name" value="TM_PBP2"/>
    <property type="match status" value="1"/>
</dbReference>
<evidence type="ECO:0000256" key="3">
    <source>
        <dbReference type="ARBA" id="ARBA00022448"/>
    </source>
</evidence>
<keyword evidence="6 8" id="KW-1133">Transmembrane helix</keyword>
<proteinExistence type="inferred from homology"/>
<keyword evidence="7 8" id="KW-0472">Membrane</keyword>
<feature type="transmembrane region" description="Helical" evidence="8">
    <location>
        <begin position="56"/>
        <end position="82"/>
    </location>
</feature>
<organism evidence="10 11">
    <name type="scientific">Bordetella genomosp. 5</name>
    <dbReference type="NCBI Taxonomy" id="1395608"/>
    <lineage>
        <taxon>Bacteria</taxon>
        <taxon>Pseudomonadati</taxon>
        <taxon>Pseudomonadota</taxon>
        <taxon>Betaproteobacteria</taxon>
        <taxon>Burkholderiales</taxon>
        <taxon>Alcaligenaceae</taxon>
        <taxon>Bordetella</taxon>
    </lineage>
</organism>
<feature type="transmembrane region" description="Helical" evidence="8">
    <location>
        <begin position="196"/>
        <end position="217"/>
    </location>
</feature>
<feature type="transmembrane region" description="Helical" evidence="8">
    <location>
        <begin position="20"/>
        <end position="49"/>
    </location>
</feature>
<dbReference type="Proteomes" id="UP000216913">
    <property type="component" value="Unassembled WGS sequence"/>
</dbReference>
<sequence>MLEILQDNWLLLLVGQYPHGPMGGLVATLGLAAISLALALPCGVLLALGRVSPLRIFYIPSTALVYFVRGLPLLMFIFWAYFFVPLVIGRPVAGTTTMVVALVCYESAYLAEIIRAGIQALPPGQEEAGRALGLSRMQTMRRIILPQALYNMLPSMLSQFISTVKETSLAYVISVQELTYAANQINTLLLTRPFEVFGLLALTYFFLNLGLTGLVRLAERRIGRRRSARPAPPVVQPQ</sequence>
<protein>
    <submittedName>
        <fullName evidence="10">Amino acid ABC transporter permease</fullName>
    </submittedName>
</protein>
<dbReference type="GO" id="GO:0022857">
    <property type="term" value="F:transmembrane transporter activity"/>
    <property type="evidence" value="ECO:0007669"/>
    <property type="project" value="InterPro"/>
</dbReference>
<dbReference type="GO" id="GO:0043190">
    <property type="term" value="C:ATP-binding cassette (ABC) transporter complex"/>
    <property type="evidence" value="ECO:0007669"/>
    <property type="project" value="InterPro"/>
</dbReference>
<dbReference type="InterPro" id="IPR000515">
    <property type="entry name" value="MetI-like"/>
</dbReference>
<evidence type="ECO:0000256" key="4">
    <source>
        <dbReference type="ARBA" id="ARBA00022475"/>
    </source>
</evidence>
<dbReference type="GO" id="GO:0006865">
    <property type="term" value="P:amino acid transport"/>
    <property type="evidence" value="ECO:0007669"/>
    <property type="project" value="TreeGrafter"/>
</dbReference>
<evidence type="ECO:0000256" key="7">
    <source>
        <dbReference type="ARBA" id="ARBA00023136"/>
    </source>
</evidence>
<keyword evidence="11" id="KW-1185">Reference proteome</keyword>
<evidence type="ECO:0000256" key="1">
    <source>
        <dbReference type="ARBA" id="ARBA00004429"/>
    </source>
</evidence>
<evidence type="ECO:0000256" key="8">
    <source>
        <dbReference type="RuleBase" id="RU363032"/>
    </source>
</evidence>
<dbReference type="InterPro" id="IPR035906">
    <property type="entry name" value="MetI-like_sf"/>
</dbReference>
<gene>
    <name evidence="10" type="ORF">CAL25_22830</name>
</gene>
<dbReference type="EMBL" id="NEVP01000015">
    <property type="protein sequence ID" value="OZI44175.1"/>
    <property type="molecule type" value="Genomic_DNA"/>
</dbReference>
<dbReference type="InterPro" id="IPR043429">
    <property type="entry name" value="ArtM/GltK/GlnP/TcyL/YhdX-like"/>
</dbReference>
<accession>A0A261T435</accession>
<feature type="domain" description="ABC transmembrane type-1" evidence="9">
    <location>
        <begin position="25"/>
        <end position="215"/>
    </location>
</feature>
<dbReference type="RefSeq" id="WP_094804207.1">
    <property type="nucleotide sequence ID" value="NZ_NEVP01000015.1"/>
</dbReference>
<evidence type="ECO:0000313" key="10">
    <source>
        <dbReference type="EMBL" id="OZI44175.1"/>
    </source>
</evidence>
<name>A0A261T435_9BORD</name>
<evidence type="ECO:0000256" key="6">
    <source>
        <dbReference type="ARBA" id="ARBA00022989"/>
    </source>
</evidence>
<evidence type="ECO:0000256" key="5">
    <source>
        <dbReference type="ARBA" id="ARBA00022692"/>
    </source>
</evidence>
<dbReference type="AlphaFoldDB" id="A0A261T435"/>
<evidence type="ECO:0000256" key="2">
    <source>
        <dbReference type="ARBA" id="ARBA00010072"/>
    </source>
</evidence>
<reference evidence="10 11" key="1">
    <citation type="submission" date="2017-05" db="EMBL/GenBank/DDBJ databases">
        <title>Complete and WGS of Bordetella genogroups.</title>
        <authorList>
            <person name="Spilker T."/>
            <person name="LiPuma J."/>
        </authorList>
    </citation>
    <scope>NUCLEOTIDE SEQUENCE [LARGE SCALE GENOMIC DNA]</scope>
    <source>
        <strain evidence="10 11">AU10456</strain>
    </source>
</reference>
<dbReference type="OrthoDB" id="9809799at2"/>